<dbReference type="PANTHER" id="PTHR10856:SF20">
    <property type="entry name" value="CORONIN-7"/>
    <property type="match status" value="1"/>
</dbReference>
<evidence type="ECO:0000313" key="3">
    <source>
        <dbReference type="Proteomes" id="UP000324222"/>
    </source>
</evidence>
<reference evidence="2 3" key="1">
    <citation type="submission" date="2019-05" db="EMBL/GenBank/DDBJ databases">
        <title>Another draft genome of Portunus trituberculatus and its Hox gene families provides insights of decapod evolution.</title>
        <authorList>
            <person name="Jeong J.-H."/>
            <person name="Song I."/>
            <person name="Kim S."/>
            <person name="Choi T."/>
            <person name="Kim D."/>
            <person name="Ryu S."/>
            <person name="Kim W."/>
        </authorList>
    </citation>
    <scope>NUCLEOTIDE SEQUENCE [LARGE SCALE GENOMIC DNA]</scope>
    <source>
        <tissue evidence="2">Muscle</tissue>
    </source>
</reference>
<dbReference type="SMART" id="SM01167">
    <property type="entry name" value="DUF1900"/>
    <property type="match status" value="1"/>
</dbReference>
<comment type="caution">
    <text evidence="2">The sequence shown here is derived from an EMBL/GenBank/DDBJ whole genome shotgun (WGS) entry which is preliminary data.</text>
</comment>
<comment type="similarity">
    <text evidence="1">Belongs to the WD repeat coronin family.</text>
</comment>
<protein>
    <submittedName>
        <fullName evidence="2">Coronin-B</fullName>
    </submittedName>
</protein>
<dbReference type="Proteomes" id="UP000324222">
    <property type="component" value="Unassembled WGS sequence"/>
</dbReference>
<keyword evidence="3" id="KW-1185">Reference proteome</keyword>
<proteinExistence type="inferred from homology"/>
<organism evidence="2 3">
    <name type="scientific">Portunus trituberculatus</name>
    <name type="common">Swimming crab</name>
    <name type="synonym">Neptunus trituberculatus</name>
    <dbReference type="NCBI Taxonomy" id="210409"/>
    <lineage>
        <taxon>Eukaryota</taxon>
        <taxon>Metazoa</taxon>
        <taxon>Ecdysozoa</taxon>
        <taxon>Arthropoda</taxon>
        <taxon>Crustacea</taxon>
        <taxon>Multicrustacea</taxon>
        <taxon>Malacostraca</taxon>
        <taxon>Eumalacostraca</taxon>
        <taxon>Eucarida</taxon>
        <taxon>Decapoda</taxon>
        <taxon>Pleocyemata</taxon>
        <taxon>Brachyura</taxon>
        <taxon>Eubrachyura</taxon>
        <taxon>Portunoidea</taxon>
        <taxon>Portunidae</taxon>
        <taxon>Portuninae</taxon>
        <taxon>Portunus</taxon>
    </lineage>
</organism>
<evidence type="ECO:0000313" key="2">
    <source>
        <dbReference type="EMBL" id="MPC55893.1"/>
    </source>
</evidence>
<dbReference type="AlphaFoldDB" id="A0A5B7GEY3"/>
<gene>
    <name evidence="2" type="primary">corB</name>
    <name evidence="2" type="ORF">E2C01_049838</name>
</gene>
<dbReference type="InterPro" id="IPR015943">
    <property type="entry name" value="WD40/YVTN_repeat-like_dom_sf"/>
</dbReference>
<dbReference type="PANTHER" id="PTHR10856">
    <property type="entry name" value="CORONIN"/>
    <property type="match status" value="1"/>
</dbReference>
<accession>A0A5B7GEY3</accession>
<dbReference type="Gene3D" id="2.130.10.10">
    <property type="entry name" value="YVTN repeat-like/Quinoprotein amine dehydrogenase"/>
    <property type="match status" value="1"/>
</dbReference>
<name>A0A5B7GEY3_PORTR</name>
<dbReference type="InterPro" id="IPR015505">
    <property type="entry name" value="Coronin"/>
</dbReference>
<evidence type="ECO:0000256" key="1">
    <source>
        <dbReference type="ARBA" id="ARBA00009482"/>
    </source>
</evidence>
<sequence>MEERIGVFGGTVQTKGACLVPKRGLDVMNAEVNKILQLTSNSLIPITYQVPRKVRGGEKRERERERWREKWGVGR</sequence>
<dbReference type="EMBL" id="VSRR010013528">
    <property type="protein sequence ID" value="MPC55893.1"/>
    <property type="molecule type" value="Genomic_DNA"/>
</dbReference>